<dbReference type="InterPro" id="IPR044044">
    <property type="entry name" value="DUF5679"/>
</dbReference>
<dbReference type="EMBL" id="LCFA01000013">
    <property type="protein sequence ID" value="KKS82066.1"/>
    <property type="molecule type" value="Genomic_DNA"/>
</dbReference>
<dbReference type="AlphaFoldDB" id="A0A0G1EGA4"/>
<evidence type="ECO:0000259" key="1">
    <source>
        <dbReference type="Pfam" id="PF18930"/>
    </source>
</evidence>
<dbReference type="Pfam" id="PF18930">
    <property type="entry name" value="DUF5679"/>
    <property type="match status" value="1"/>
</dbReference>
<reference evidence="2 3" key="1">
    <citation type="journal article" date="2015" name="Nature">
        <title>rRNA introns, odd ribosomes, and small enigmatic genomes across a large radiation of phyla.</title>
        <authorList>
            <person name="Brown C.T."/>
            <person name="Hug L.A."/>
            <person name="Thomas B.C."/>
            <person name="Sharon I."/>
            <person name="Castelle C.J."/>
            <person name="Singh A."/>
            <person name="Wilkins M.J."/>
            <person name="Williams K.H."/>
            <person name="Banfield J.F."/>
        </authorList>
    </citation>
    <scope>NUCLEOTIDE SEQUENCE [LARGE SCALE GENOMIC DNA]</scope>
</reference>
<organism evidence="2 3">
    <name type="scientific">Candidatus Wolfebacteria bacterium GW2011_GWC1_43_10</name>
    <dbReference type="NCBI Taxonomy" id="1619011"/>
    <lineage>
        <taxon>Bacteria</taxon>
        <taxon>Candidatus Wolfeibacteriota</taxon>
    </lineage>
</organism>
<comment type="caution">
    <text evidence="2">The sequence shown here is derived from an EMBL/GenBank/DDBJ whole genome shotgun (WGS) entry which is preliminary data.</text>
</comment>
<accession>A0A0G1EGA4</accession>
<protein>
    <recommendedName>
        <fullName evidence="1">DUF5679 domain-containing protein</fullName>
    </recommendedName>
</protein>
<sequence length="50" mass="5858">MYCMHCKTKREGRNHTIKLIRDGRRRSLRATCEICGTVMSKLIGKEEYAL</sequence>
<evidence type="ECO:0000313" key="2">
    <source>
        <dbReference type="EMBL" id="KKS82066.1"/>
    </source>
</evidence>
<proteinExistence type="predicted"/>
<evidence type="ECO:0000313" key="3">
    <source>
        <dbReference type="Proteomes" id="UP000034810"/>
    </source>
</evidence>
<gene>
    <name evidence="2" type="ORF">UV58_C0013G0009</name>
</gene>
<dbReference type="Proteomes" id="UP000034810">
    <property type="component" value="Unassembled WGS sequence"/>
</dbReference>
<name>A0A0G1EGA4_9BACT</name>
<feature type="domain" description="DUF5679" evidence="1">
    <location>
        <begin position="2"/>
        <end position="42"/>
    </location>
</feature>